<dbReference type="Gene3D" id="2.60.120.260">
    <property type="entry name" value="Galactose-binding domain-like"/>
    <property type="match status" value="2"/>
</dbReference>
<dbReference type="GO" id="GO:0016787">
    <property type="term" value="F:hydrolase activity"/>
    <property type="evidence" value="ECO:0007669"/>
    <property type="project" value="UniProtKB-KW"/>
</dbReference>
<dbReference type="EMBL" id="JAKNHQ010000033">
    <property type="protein sequence ID" value="MCG4611957.1"/>
    <property type="molecule type" value="Genomic_DNA"/>
</dbReference>
<dbReference type="InterPro" id="IPR049046">
    <property type="entry name" value="Beta-AFase-like_GH127_middle"/>
</dbReference>
<evidence type="ECO:0000256" key="2">
    <source>
        <dbReference type="SAM" id="SignalP"/>
    </source>
</evidence>
<dbReference type="Pfam" id="PF07944">
    <property type="entry name" value="Beta-AFase-like_GH127_cat"/>
    <property type="match status" value="1"/>
</dbReference>
<comment type="caution">
    <text evidence="4">The sequence shown here is derived from an EMBL/GenBank/DDBJ whole genome shotgun (WGS) entry which is preliminary data.</text>
</comment>
<reference evidence="4 5" key="1">
    <citation type="submission" date="2022-01" db="EMBL/GenBank/DDBJ databases">
        <title>Collection of gut derived symbiotic bacterial strains cultured from healthy donors.</title>
        <authorList>
            <person name="Lin H."/>
            <person name="Kohout C."/>
            <person name="Waligurski E."/>
            <person name="Pamer E.G."/>
        </authorList>
    </citation>
    <scope>NUCLEOTIDE SEQUENCE [LARGE SCALE GENOMIC DNA]</scope>
    <source>
        <strain evidence="4 5">DFI.7.58</strain>
    </source>
</reference>
<dbReference type="SUPFAM" id="SSF49785">
    <property type="entry name" value="Galactose-binding domain-like"/>
    <property type="match status" value="1"/>
</dbReference>
<feature type="chain" id="PRO_5045134044" evidence="2">
    <location>
        <begin position="25"/>
        <end position="1262"/>
    </location>
</feature>
<keyword evidence="4" id="KW-0378">Hydrolase</keyword>
<dbReference type="InterPro" id="IPR012878">
    <property type="entry name" value="Beta-AFase-like_GH127_cat"/>
</dbReference>
<dbReference type="PANTHER" id="PTHR43465:SF2">
    <property type="entry name" value="DUF1680 DOMAIN PROTEIN (AFU_ORTHOLOGUE AFUA_1G08910)"/>
    <property type="match status" value="1"/>
</dbReference>
<evidence type="ECO:0000259" key="3">
    <source>
        <dbReference type="PROSITE" id="PS50022"/>
    </source>
</evidence>
<dbReference type="Proteomes" id="UP001298681">
    <property type="component" value="Unassembled WGS sequence"/>
</dbReference>
<dbReference type="Gene3D" id="2.60.120.560">
    <property type="entry name" value="Exo-inulinase, domain 1"/>
    <property type="match status" value="1"/>
</dbReference>
<dbReference type="PROSITE" id="PS50022">
    <property type="entry name" value="FA58C_3"/>
    <property type="match status" value="1"/>
</dbReference>
<dbReference type="InterPro" id="IPR049174">
    <property type="entry name" value="Beta-AFase-like"/>
</dbReference>
<dbReference type="InterPro" id="IPR008979">
    <property type="entry name" value="Galactose-bd-like_sf"/>
</dbReference>
<keyword evidence="2" id="KW-0732">Signal</keyword>
<dbReference type="PANTHER" id="PTHR43465">
    <property type="entry name" value="DUF1680 DOMAIN PROTEIN (AFU_ORTHOLOGUE AFUA_1G08910)"/>
    <property type="match status" value="1"/>
</dbReference>
<feature type="signal peptide" evidence="2">
    <location>
        <begin position="1"/>
        <end position="24"/>
    </location>
</feature>
<dbReference type="InterPro" id="IPR049049">
    <property type="entry name" value="Beta-AFase-like_GH127_C"/>
</dbReference>
<keyword evidence="5" id="KW-1185">Reference proteome</keyword>
<sequence length="1262" mass="141117">MKKKLAACLLSATVLFSSVSTAFAAVPANAEPQEPAKSVDFTHVKITDDFWTARQKQFICKVIPTGIANVEKATGGIPNIINAAKMHRGEEYDAFQGAFYVDSDVHKVLESMCYALQIDPMGDQEIIDGQQYIRDKLEEWIPYYVDAQEENGYFDTYFILGANGNTPKWWDFNLHELYCAGHFYEAAVAHYRATNGQDTRLFDMAIKNADYVCSLFGEGKWKQVPGHQEIELALVKLANLCNEIGGEYAEKAQNYITLAEFFLDTRGDYEGRHGTNHNNQYDQDHLPVAEQREAVGHAVRAGYMYTAMADINLLEQDGRYDEALLALWDDIENKKTYVTGGIGSNPSNEGYGNAYDLPNDTAYCETCANIANVMFNQRMNLLFGDSKYADIVERGLYNSIISCVNFEGDTFFYGNPMSSNGNKHRSEWFGTACCPPNLMRTVESLGGYIYTQQGDVITQNLYIGNNASIDLGEDTIGLHTETDMPWEGTTSITVEVDHPTEFTYRLRIPSWATDGNTLSVNGESISAEPDEQGYVVLDRVWNDGDTIDLNFTMETKRVYSDPRVEANQGKVAIKRGPIVYAAEAVDNEYAINQYYLPKDATFTTKWVDNLEDEKFDRPIEYPPYVEANLSEDFEDAETASARWTKVGDEENIEIADGKVHIAKGLNNKLVAGDEAWSDFALEAEITLGQDGVDSGNAGVLIRSTQEGSGADNYHGYYFGIGLEGAEYGKANGSWTRFGKKTYDIELGKTYTLKVLAYQNTFLFFVDGEQVGSFKDLEHQAGRIGLRSYNREAEADNITVRPLTDEEIALTQAPSEDPYHVKPAMQVVANAKVQIGDEDIDAPLVMTPYYAWDNRESGAMAIYLREDRIVFPLESYATPSASGVSQYDTIEALNDGTDARWTSYQTPLNPWVQYDFDGPVSLWGCDVKWYDDNGGVQIPDGLEIVYWNGEEFVPVTPAREYNYFTKNAYDSYEFDPIVTTKIRLNIKNDVKNVASGIMEWKVQGERGEVDFTNVPLTEVYYGDKPYATEYNVLNVTDFTPVTAQNFRILMDGHKPVGMKEFRLQKTDGTYAEQDAAVSASYTCTTTSLDAVNDGEGWETSAENGNPKGTWSTYPNAGEHWVQYSFDAPIEVQQAEVCWYRAWDDGVIVPDTWKIQYEKDGEWVDVPHSTLALPGFDNSVMEYTVEVSSENGVPNVGAKAEASYARISIEQAEAIPGTAKITVWASGVADSERTYLIHFVEETIPTEPQLLTVQWSGNASMSVE</sequence>
<feature type="domain" description="F5/8 type C" evidence="3">
    <location>
        <begin position="1057"/>
        <end position="1224"/>
    </location>
</feature>
<proteinExistence type="predicted"/>
<organism evidence="4 5">
    <name type="scientific">Anaeromassilibacillus senegalensis</name>
    <dbReference type="NCBI Taxonomy" id="1673717"/>
    <lineage>
        <taxon>Bacteria</taxon>
        <taxon>Bacillati</taxon>
        <taxon>Bacillota</taxon>
        <taxon>Clostridia</taxon>
        <taxon>Eubacteriales</taxon>
        <taxon>Acutalibacteraceae</taxon>
        <taxon>Anaeromassilibacillus</taxon>
    </lineage>
</organism>
<evidence type="ECO:0000256" key="1">
    <source>
        <dbReference type="ARBA" id="ARBA00023295"/>
    </source>
</evidence>
<accession>A0ABS9MMD3</accession>
<evidence type="ECO:0000313" key="4">
    <source>
        <dbReference type="EMBL" id="MCG4611957.1"/>
    </source>
</evidence>
<evidence type="ECO:0000313" key="5">
    <source>
        <dbReference type="Proteomes" id="UP001298681"/>
    </source>
</evidence>
<dbReference type="Pfam" id="PF20736">
    <property type="entry name" value="Glyco_hydro127M"/>
    <property type="match status" value="1"/>
</dbReference>
<gene>
    <name evidence="4" type="ORF">L0P57_13600</name>
</gene>
<dbReference type="InterPro" id="IPR000421">
    <property type="entry name" value="FA58C"/>
</dbReference>
<name>A0ABS9MMD3_9FIRM</name>
<dbReference type="SUPFAM" id="SSF48208">
    <property type="entry name" value="Six-hairpin glycosidases"/>
    <property type="match status" value="1"/>
</dbReference>
<dbReference type="RefSeq" id="WP_237967212.1">
    <property type="nucleotide sequence ID" value="NZ_JAKNHQ010000033.1"/>
</dbReference>
<dbReference type="InterPro" id="IPR008928">
    <property type="entry name" value="6-hairpin_glycosidase_sf"/>
</dbReference>
<feature type="non-terminal residue" evidence="4">
    <location>
        <position position="1262"/>
    </location>
</feature>
<protein>
    <submittedName>
        <fullName evidence="4">Glycoside hydrolase family 127 protein</fullName>
    </submittedName>
</protein>
<dbReference type="Pfam" id="PF20737">
    <property type="entry name" value="Glyco_hydro127C"/>
    <property type="match status" value="1"/>
</dbReference>
<keyword evidence="1" id="KW-0326">Glycosidase</keyword>